<feature type="compositionally biased region" description="Basic residues" evidence="1">
    <location>
        <begin position="383"/>
        <end position="395"/>
    </location>
</feature>
<dbReference type="Proteomes" id="UP000825434">
    <property type="component" value="Chromosome 2"/>
</dbReference>
<feature type="compositionally biased region" description="Low complexity" evidence="1">
    <location>
        <begin position="227"/>
        <end position="236"/>
    </location>
</feature>
<organism evidence="2 3">
    <name type="scientific">Candidozyma haemuli</name>
    <dbReference type="NCBI Taxonomy" id="45357"/>
    <lineage>
        <taxon>Eukaryota</taxon>
        <taxon>Fungi</taxon>
        <taxon>Dikarya</taxon>
        <taxon>Ascomycota</taxon>
        <taxon>Saccharomycotina</taxon>
        <taxon>Pichiomycetes</taxon>
        <taxon>Metschnikowiaceae</taxon>
        <taxon>Candidozyma</taxon>
    </lineage>
</organism>
<dbReference type="PANTHER" id="PTHR28186">
    <property type="entry name" value="MEIOTICALLY UP-REGULATED GENE 9 PROTEIN"/>
    <property type="match status" value="1"/>
</dbReference>
<feature type="compositionally biased region" description="Basic and acidic residues" evidence="1">
    <location>
        <begin position="44"/>
        <end position="65"/>
    </location>
</feature>
<proteinExistence type="predicted"/>
<protein>
    <submittedName>
        <fullName evidence="2">Uncharacterized protein</fullName>
    </submittedName>
</protein>
<feature type="compositionally biased region" description="Basic and acidic residues" evidence="1">
    <location>
        <begin position="19"/>
        <end position="36"/>
    </location>
</feature>
<sequence>MSEKKELENDILRYNELLKRSEELEKDIPPRREPKRPAKPAKAQVKEVKVKKEPAKVKVKTEPKGTRRQPPRKSKVAVKMEEEEEEIARKPSIPQRKRPKPKAKEEMRNCPKRIKYFSSHRPVKKEEHEEKYLRSKVRSFEDHISVTSSYSDLIQAVKEDEGKTLDFGMSMNLLPKNIAFEKKRFEFGSSSEFDSIRHACTALSIRYKYSAMAVFRNSSRAKKSTMEQTTPQQPEEQGGHYNAPEIHDPILKAVNEAQPFEEATAGHFGRRPSYLSQSSGDLKDPFGQPIRQADMSNPARSRNERPLDTIRGFEYQITGDLSYRDQLESSRLGWGFHEDFPHYSLSGQGDGQEYSRPVASFSGGEQAMYQANNYSASSLKPETKKKKKGLFGRKK</sequence>
<dbReference type="InterPro" id="IPR018809">
    <property type="entry name" value="DUF2406"/>
</dbReference>
<evidence type="ECO:0000256" key="1">
    <source>
        <dbReference type="SAM" id="MobiDB-lite"/>
    </source>
</evidence>
<name>A0ABX8I4T3_9ASCO</name>
<dbReference type="Pfam" id="PF10295">
    <property type="entry name" value="DUF2406"/>
    <property type="match status" value="1"/>
</dbReference>
<gene>
    <name evidence="2" type="ORF">CA3LBN_001724</name>
</gene>
<keyword evidence="3" id="KW-1185">Reference proteome</keyword>
<feature type="region of interest" description="Disordered" evidence="1">
    <location>
        <begin position="372"/>
        <end position="395"/>
    </location>
</feature>
<dbReference type="EMBL" id="CP076662">
    <property type="protein sequence ID" value="QWU87459.1"/>
    <property type="molecule type" value="Genomic_DNA"/>
</dbReference>
<feature type="region of interest" description="Disordered" evidence="1">
    <location>
        <begin position="19"/>
        <end position="106"/>
    </location>
</feature>
<feature type="region of interest" description="Disordered" evidence="1">
    <location>
        <begin position="263"/>
        <end position="306"/>
    </location>
</feature>
<reference evidence="2 3" key="1">
    <citation type="submission" date="2021-06" db="EMBL/GenBank/DDBJ databases">
        <title>Candida outbreak in Lebanon.</title>
        <authorList>
            <person name="Finianos M."/>
        </authorList>
    </citation>
    <scope>NUCLEOTIDE SEQUENCE [LARGE SCALE GENOMIC DNA]</scope>
    <source>
        <strain evidence="2">CA3LBN</strain>
    </source>
</reference>
<feature type="compositionally biased region" description="Basic residues" evidence="1">
    <location>
        <begin position="66"/>
        <end position="76"/>
    </location>
</feature>
<evidence type="ECO:0000313" key="2">
    <source>
        <dbReference type="EMBL" id="QWU87459.1"/>
    </source>
</evidence>
<feature type="region of interest" description="Disordered" evidence="1">
    <location>
        <begin position="219"/>
        <end position="244"/>
    </location>
</feature>
<evidence type="ECO:0000313" key="3">
    <source>
        <dbReference type="Proteomes" id="UP000825434"/>
    </source>
</evidence>
<accession>A0ABX8I4T3</accession>
<dbReference type="PANTHER" id="PTHR28186:SF1">
    <property type="entry name" value="MEIOTICALLY UP-REGULATED GENE 9 PROTEIN"/>
    <property type="match status" value="1"/>
</dbReference>